<reference evidence="4" key="1">
    <citation type="submission" date="2025-08" db="UniProtKB">
        <authorList>
            <consortium name="RefSeq"/>
        </authorList>
    </citation>
    <scope>IDENTIFICATION</scope>
    <source>
        <tissue evidence="4">Muscle</tissue>
    </source>
</reference>
<dbReference type="InterPro" id="IPR044926">
    <property type="entry name" value="RGS_subdomain_2"/>
</dbReference>
<dbReference type="Proteomes" id="UP000694941">
    <property type="component" value="Unplaced"/>
</dbReference>
<dbReference type="PANTHER" id="PTHR13155:SF1">
    <property type="entry name" value="A-KINASE ANCHOR PROTEIN 10, MITOCHONDRIAL"/>
    <property type="match status" value="1"/>
</dbReference>
<organism evidence="3 4">
    <name type="scientific">Limulus polyphemus</name>
    <name type="common">Atlantic horseshoe crab</name>
    <dbReference type="NCBI Taxonomy" id="6850"/>
    <lineage>
        <taxon>Eukaryota</taxon>
        <taxon>Metazoa</taxon>
        <taxon>Ecdysozoa</taxon>
        <taxon>Arthropoda</taxon>
        <taxon>Chelicerata</taxon>
        <taxon>Merostomata</taxon>
        <taxon>Xiphosura</taxon>
        <taxon>Limulidae</taxon>
        <taxon>Limulus</taxon>
    </lineage>
</organism>
<feature type="region of interest" description="Disordered" evidence="1">
    <location>
        <begin position="110"/>
        <end position="141"/>
    </location>
</feature>
<evidence type="ECO:0000259" key="2">
    <source>
        <dbReference type="PROSITE" id="PS50132"/>
    </source>
</evidence>
<dbReference type="SMART" id="SM00315">
    <property type="entry name" value="RGS"/>
    <property type="match status" value="2"/>
</dbReference>
<dbReference type="InterPro" id="IPR037719">
    <property type="entry name" value="AKAP10_AKB_dom"/>
</dbReference>
<dbReference type="RefSeq" id="XP_022251243.1">
    <property type="nucleotide sequence ID" value="XM_022395535.1"/>
</dbReference>
<dbReference type="Gene3D" id="1.10.167.10">
    <property type="entry name" value="Regulator of G-protein Signalling 4, domain 2"/>
    <property type="match status" value="2"/>
</dbReference>
<evidence type="ECO:0000313" key="4">
    <source>
        <dbReference type="RefSeq" id="XP_022251243.1"/>
    </source>
</evidence>
<keyword evidence="3" id="KW-1185">Reference proteome</keyword>
<dbReference type="InterPro" id="IPR036305">
    <property type="entry name" value="RGS_sf"/>
</dbReference>
<feature type="domain" description="RGS" evidence="2">
    <location>
        <begin position="229"/>
        <end position="355"/>
    </location>
</feature>
<feature type="region of interest" description="Disordered" evidence="1">
    <location>
        <begin position="366"/>
        <end position="386"/>
    </location>
</feature>
<evidence type="ECO:0000256" key="1">
    <source>
        <dbReference type="SAM" id="MobiDB-lite"/>
    </source>
</evidence>
<dbReference type="InterPro" id="IPR052246">
    <property type="entry name" value="Cell_Polariz_PKAAnc"/>
</dbReference>
<name>A0ABM1T5T7_LIMPO</name>
<protein>
    <submittedName>
        <fullName evidence="4">A-kinase anchor protein 10, mitochondrial-like</fullName>
    </submittedName>
</protein>
<feature type="domain" description="RGS" evidence="2">
    <location>
        <begin position="138"/>
        <end position="219"/>
    </location>
</feature>
<evidence type="ECO:0000313" key="3">
    <source>
        <dbReference type="Proteomes" id="UP000694941"/>
    </source>
</evidence>
<sequence>MALATSAIFDKRQDENIVHSQCERVQSGTTNITVCDSVEVQPCVFQSDSDKGSPVSSCQVASCDSDSGSSRQLHISEKTSKTIEIRNSDSITYDVNTSVSVECSNTEGTVLSCEDREPRPSKSHHNTPHHRPDAVKGERRKNSLEEDAIHIYSKYIAQDAPHSIGITHELHNQIIGKICQEDGNIAGDTFIDAQAFVVEKMETEYFPDFLRSNFHCKYQVDVLTSGSVYLADILYNDTALFYFMEFMEQESAHHLVDFLLMTRNFHNQLLHQGAKYDGAQAQDDAMIIYDKYFSLQATSPLGFSDEIRFQVEQNICREEGPLPDCFLKPVMILMQYIEKLYLPHFLGSQQYVKFLTECISTIQTGNDWPGRRKRSGSDSSSSEHSVNIHTTNTLLAMGSKHVNPKSKNVLDKIGHQDIRIDTGLFDPDFLWQRQLAGKLQLAHVDKYGKVQTEFEPEPDRKTGSLLSKAVRRFVNKEEKAQEEMAWQIAEMIVKDVCQLTLKTEDSKTNRKSSEHEVS</sequence>
<feature type="compositionally biased region" description="Basic and acidic residues" evidence="1">
    <location>
        <begin position="130"/>
        <end position="141"/>
    </location>
</feature>
<dbReference type="Pfam" id="PF00615">
    <property type="entry name" value="RGS"/>
    <property type="match status" value="2"/>
</dbReference>
<dbReference type="CDD" id="cd08721">
    <property type="entry name" value="RGS_AKAP2_2"/>
    <property type="match status" value="1"/>
</dbReference>
<proteinExistence type="predicted"/>
<dbReference type="InterPro" id="IPR016137">
    <property type="entry name" value="RGS"/>
</dbReference>
<accession>A0ABM1T5T7</accession>
<dbReference type="PANTHER" id="PTHR13155">
    <property type="entry name" value="A-KINASE ANCHOR PROTEINS"/>
    <property type="match status" value="1"/>
</dbReference>
<dbReference type="SUPFAM" id="SSF48097">
    <property type="entry name" value="Regulator of G-protein signaling, RGS"/>
    <property type="match status" value="2"/>
</dbReference>
<dbReference type="PROSITE" id="PS50132">
    <property type="entry name" value="RGS"/>
    <property type="match status" value="2"/>
</dbReference>
<dbReference type="GeneID" id="106467368"/>
<dbReference type="CDD" id="cd12804">
    <property type="entry name" value="AKAP10_AKB"/>
    <property type="match status" value="1"/>
</dbReference>
<gene>
    <name evidence="4" type="primary">LOC106467368</name>
</gene>